<name>A0ABW5S668_9BACL</name>
<evidence type="ECO:0000313" key="1">
    <source>
        <dbReference type="EMBL" id="MFD2695131.1"/>
    </source>
</evidence>
<sequence length="58" mass="7146">MNQWNVADALIEENNRSLIELRKYADEHRYSFNDRAVYYAVENEIERLEKQNKWLAER</sequence>
<organism evidence="1 2">
    <name type="scientific">Sporolactobacillus shoreicorticis</name>
    <dbReference type="NCBI Taxonomy" id="1923877"/>
    <lineage>
        <taxon>Bacteria</taxon>
        <taxon>Bacillati</taxon>
        <taxon>Bacillota</taxon>
        <taxon>Bacilli</taxon>
        <taxon>Bacillales</taxon>
        <taxon>Sporolactobacillaceae</taxon>
        <taxon>Sporolactobacillus</taxon>
    </lineage>
</organism>
<comment type="caution">
    <text evidence="1">The sequence shown here is derived from an EMBL/GenBank/DDBJ whole genome shotgun (WGS) entry which is preliminary data.</text>
</comment>
<gene>
    <name evidence="1" type="ORF">ACFSUE_16110</name>
</gene>
<evidence type="ECO:0000313" key="2">
    <source>
        <dbReference type="Proteomes" id="UP001597399"/>
    </source>
</evidence>
<accession>A0ABW5S668</accession>
<protein>
    <submittedName>
        <fullName evidence="1">Uncharacterized protein</fullName>
    </submittedName>
</protein>
<keyword evidence="2" id="KW-1185">Reference proteome</keyword>
<proteinExistence type="predicted"/>
<dbReference type="EMBL" id="JBHUMQ010000039">
    <property type="protein sequence ID" value="MFD2695131.1"/>
    <property type="molecule type" value="Genomic_DNA"/>
</dbReference>
<dbReference type="Proteomes" id="UP001597399">
    <property type="component" value="Unassembled WGS sequence"/>
</dbReference>
<reference evidence="2" key="1">
    <citation type="journal article" date="2019" name="Int. J. Syst. Evol. Microbiol.">
        <title>The Global Catalogue of Microorganisms (GCM) 10K type strain sequencing project: providing services to taxonomists for standard genome sequencing and annotation.</title>
        <authorList>
            <consortium name="The Broad Institute Genomics Platform"/>
            <consortium name="The Broad Institute Genome Sequencing Center for Infectious Disease"/>
            <person name="Wu L."/>
            <person name="Ma J."/>
        </authorList>
    </citation>
    <scope>NUCLEOTIDE SEQUENCE [LARGE SCALE GENOMIC DNA]</scope>
    <source>
        <strain evidence="2">TISTR 2466</strain>
    </source>
</reference>
<dbReference type="RefSeq" id="WP_253060732.1">
    <property type="nucleotide sequence ID" value="NZ_JAMXWM010000007.1"/>
</dbReference>